<dbReference type="Pfam" id="PF00443">
    <property type="entry name" value="UCH"/>
    <property type="match status" value="1"/>
</dbReference>
<evidence type="ECO:0000256" key="1">
    <source>
        <dbReference type="SAM" id="MobiDB-lite"/>
    </source>
</evidence>
<organism evidence="3 4">
    <name type="scientific">Stylophora pistillata</name>
    <name type="common">Smooth cauliflower coral</name>
    <dbReference type="NCBI Taxonomy" id="50429"/>
    <lineage>
        <taxon>Eukaryota</taxon>
        <taxon>Metazoa</taxon>
        <taxon>Cnidaria</taxon>
        <taxon>Anthozoa</taxon>
        <taxon>Hexacorallia</taxon>
        <taxon>Scleractinia</taxon>
        <taxon>Astrocoeniina</taxon>
        <taxon>Pocilloporidae</taxon>
        <taxon>Stylophora</taxon>
    </lineage>
</organism>
<dbReference type="PROSITE" id="PS00973">
    <property type="entry name" value="USP_2"/>
    <property type="match status" value="1"/>
</dbReference>
<dbReference type="AlphaFoldDB" id="A0A2B4RG50"/>
<dbReference type="PANTHER" id="PTHR24006:SF944">
    <property type="entry name" value="UBIQUITIN CARBOXYL-TERMINAL HYDROLASE"/>
    <property type="match status" value="1"/>
</dbReference>
<feature type="domain" description="USP" evidence="2">
    <location>
        <begin position="153"/>
        <end position="632"/>
    </location>
</feature>
<evidence type="ECO:0000313" key="4">
    <source>
        <dbReference type="Proteomes" id="UP000225706"/>
    </source>
</evidence>
<reference evidence="4" key="1">
    <citation type="journal article" date="2017" name="bioRxiv">
        <title>Comparative analysis of the genomes of Stylophora pistillata and Acropora digitifera provides evidence for extensive differences between species of corals.</title>
        <authorList>
            <person name="Voolstra C.R."/>
            <person name="Li Y."/>
            <person name="Liew Y.J."/>
            <person name="Baumgarten S."/>
            <person name="Zoccola D."/>
            <person name="Flot J.-F."/>
            <person name="Tambutte S."/>
            <person name="Allemand D."/>
            <person name="Aranda M."/>
        </authorList>
    </citation>
    <scope>NUCLEOTIDE SEQUENCE [LARGE SCALE GENOMIC DNA]</scope>
</reference>
<dbReference type="InterPro" id="IPR050164">
    <property type="entry name" value="Peptidase_C19"/>
</dbReference>
<dbReference type="GO" id="GO:0004843">
    <property type="term" value="F:cysteine-type deubiquitinase activity"/>
    <property type="evidence" value="ECO:0007669"/>
    <property type="project" value="InterPro"/>
</dbReference>
<protein>
    <submittedName>
        <fullName evidence="3">Ubiquitin carboxyl-terminal hydrolase 25</fullName>
    </submittedName>
</protein>
<accession>A0A2B4RG50</accession>
<dbReference type="InterPro" id="IPR038765">
    <property type="entry name" value="Papain-like_cys_pep_sf"/>
</dbReference>
<evidence type="ECO:0000313" key="3">
    <source>
        <dbReference type="EMBL" id="PFX15242.1"/>
    </source>
</evidence>
<dbReference type="PROSITE" id="PS50235">
    <property type="entry name" value="USP_3"/>
    <property type="match status" value="1"/>
</dbReference>
<evidence type="ECO:0000259" key="2">
    <source>
        <dbReference type="PROSITE" id="PS50235"/>
    </source>
</evidence>
<name>A0A2B4RG50_STYPI</name>
<dbReference type="GO" id="GO:0005634">
    <property type="term" value="C:nucleus"/>
    <property type="evidence" value="ECO:0007669"/>
    <property type="project" value="TreeGrafter"/>
</dbReference>
<keyword evidence="4" id="KW-1185">Reference proteome</keyword>
<dbReference type="OrthoDB" id="2420415at2759"/>
<dbReference type="InterPro" id="IPR028889">
    <property type="entry name" value="USP"/>
</dbReference>
<proteinExistence type="predicted"/>
<dbReference type="GO" id="GO:0016579">
    <property type="term" value="P:protein deubiquitination"/>
    <property type="evidence" value="ECO:0007669"/>
    <property type="project" value="InterPro"/>
</dbReference>
<dbReference type="PANTHER" id="PTHR24006">
    <property type="entry name" value="UBIQUITIN CARBOXYL-TERMINAL HYDROLASE"/>
    <property type="match status" value="1"/>
</dbReference>
<feature type="compositionally biased region" description="Polar residues" evidence="1">
    <location>
        <begin position="477"/>
        <end position="501"/>
    </location>
</feature>
<comment type="caution">
    <text evidence="3">The sequence shown here is derived from an EMBL/GenBank/DDBJ whole genome shotgun (WGS) entry which is preliminary data.</text>
</comment>
<dbReference type="Gene3D" id="3.90.70.10">
    <property type="entry name" value="Cysteine proteinases"/>
    <property type="match status" value="1"/>
</dbReference>
<dbReference type="CDD" id="cd20485">
    <property type="entry name" value="USP25_USP28_C-like"/>
    <property type="match status" value="1"/>
</dbReference>
<dbReference type="SUPFAM" id="SSF54001">
    <property type="entry name" value="Cysteine proteinases"/>
    <property type="match status" value="1"/>
</dbReference>
<dbReference type="GO" id="GO:0005829">
    <property type="term" value="C:cytosol"/>
    <property type="evidence" value="ECO:0007669"/>
    <property type="project" value="TreeGrafter"/>
</dbReference>
<gene>
    <name evidence="3" type="primary">Usp25</name>
    <name evidence="3" type="ORF">AWC38_SpisGene20550</name>
</gene>
<dbReference type="InterPro" id="IPR001394">
    <property type="entry name" value="Peptidase_C19_UCH"/>
</dbReference>
<dbReference type="STRING" id="50429.A0A2B4RG50"/>
<dbReference type="CDD" id="cd02665">
    <property type="entry name" value="Peptidase_C19I"/>
    <property type="match status" value="1"/>
</dbReference>
<sequence>MVIVNTDELNQIVEATGVSYDQANQAYIASGNDLQRAITMLTNPPDHNASLKGVANQTGTGTQTFIGPQNAPGKPQTDVIDLTKETEDLEYAIALSLRDAQGISVEEQDISRVLEASLAENKSGLKRKRGDPWVRFVDPVNPYERQRLDGCPVGLKNVGNTCWFSAVIQDRHMKSTASELKPFKRRSKGKILGQARREERDGYRVSFMTELRLLFALMLGSKRKYVDPTKAVQILKEALKYNGSESNPGNQQDVSEFTHKLLEWLEDSFKVSHNSGTDGTPVRNGKDLNPVVELFFGESNVEGVYEGKTFSKKETFGAFPLQVQGYGELHDSLEGAMAQVEIEPVGPEGSQKSGQEHWFTRLPVVLKFMLSRFLFNQSTGRAEKIHERFFFDRVIFMDRYMEPNKEITRTYREEVKKLKDRRAKLKGSLEKYLKYGQGSRRCAIQEVLDSALSFVQSTPPSSDELDSDVDVDMKTPLSGSPTPMSTTGMVTDAHSPTSSPCPLSDVRWTPAPRHVTETEVAVLEGCLRRWKQEMEQDVKDLNTHLRETEDAISNIYDDASLKKLPYRLHAVLVHEGQASGGHYWAYIQDPSQQRWCKFNDITVSEVTWEEVSRESLGNYRHVSAYCLMYIDARREGCIGAGGSIQELPLDLKELVDKDNAEFENEMRDWDEKQLAKTENQCKAIVPRPDVVIETESSTQTRDTENEENTELNSLAEAARSLGVEEALTKWCIEQRTNLEKISREYSPDHPGDVRLEHFAIYLMKCKAPDKAIHLAILEQIVDDIKTQEEDTLLLVKQWGQNRLNAEREGANIAFQGWKEKYSQFQKVNTCFLTGLEHLHNSKFREALPYLVHAYTLNSKLLNPGSPGQAMDEKLLAHYRRVCFLRLNELAVRMFEGTDWKSACAGLELVSELVVPCIPRLIASLDADDAAAVEQVRSCWCNFLGLPLDDRHRVKLEEYLPKLLDVTSESCSEIKAPPILRPTVGFLVRPLNAKNIRTSTIFLDERSITPSDLAQKWKLHMIFQDKQYEQQQREPVSGGDS</sequence>
<dbReference type="Pfam" id="PF02809">
    <property type="entry name" value="UIM"/>
    <property type="match status" value="3"/>
</dbReference>
<dbReference type="InterPro" id="IPR003903">
    <property type="entry name" value="UIM_dom"/>
</dbReference>
<feature type="region of interest" description="Disordered" evidence="1">
    <location>
        <begin position="456"/>
        <end position="503"/>
    </location>
</feature>
<dbReference type="InterPro" id="IPR018200">
    <property type="entry name" value="USP_CS"/>
</dbReference>
<dbReference type="PROSITE" id="PS00972">
    <property type="entry name" value="USP_1"/>
    <property type="match status" value="1"/>
</dbReference>
<dbReference type="SMART" id="SM00726">
    <property type="entry name" value="UIM"/>
    <property type="match status" value="2"/>
</dbReference>
<dbReference type="Proteomes" id="UP000225706">
    <property type="component" value="Unassembled WGS sequence"/>
</dbReference>
<dbReference type="EMBL" id="LSMT01000669">
    <property type="protein sequence ID" value="PFX15242.1"/>
    <property type="molecule type" value="Genomic_DNA"/>
</dbReference>
<keyword evidence="3" id="KW-0378">Hydrolase</keyword>